<evidence type="ECO:0000313" key="1">
    <source>
        <dbReference type="EMBL" id="QHS79156.1"/>
    </source>
</evidence>
<sequence>MEYKTAMEKLAELLGRETYEIPHVEADIAFSPVAEAFYDHSKWHEDTQDWTEFRTFKHAFETATDNQEEAYIALMDSLNMDFTG</sequence>
<dbReference type="AlphaFoldDB" id="A0A6C0AHM8"/>
<reference evidence="1" key="1">
    <citation type="journal article" date="2020" name="Nature">
        <title>Giant virus diversity and host interactions through global metagenomics.</title>
        <authorList>
            <person name="Schulz F."/>
            <person name="Roux S."/>
            <person name="Paez-Espino D."/>
            <person name="Jungbluth S."/>
            <person name="Walsh D.A."/>
            <person name="Denef V.J."/>
            <person name="McMahon K.D."/>
            <person name="Konstantinidis K.T."/>
            <person name="Eloe-Fadrosh E.A."/>
            <person name="Kyrpides N.C."/>
            <person name="Woyke T."/>
        </authorList>
    </citation>
    <scope>NUCLEOTIDE SEQUENCE</scope>
    <source>
        <strain evidence="1">GVMAG-S-1035118-87</strain>
    </source>
</reference>
<dbReference type="EMBL" id="MN740626">
    <property type="protein sequence ID" value="QHS79156.1"/>
    <property type="molecule type" value="Genomic_DNA"/>
</dbReference>
<protein>
    <submittedName>
        <fullName evidence="1">Uncharacterized protein</fullName>
    </submittedName>
</protein>
<accession>A0A6C0AHM8</accession>
<organism evidence="1">
    <name type="scientific">viral metagenome</name>
    <dbReference type="NCBI Taxonomy" id="1070528"/>
    <lineage>
        <taxon>unclassified sequences</taxon>
        <taxon>metagenomes</taxon>
        <taxon>organismal metagenomes</taxon>
    </lineage>
</organism>
<proteinExistence type="predicted"/>
<name>A0A6C0AHM8_9ZZZZ</name>